<evidence type="ECO:0000259" key="2">
    <source>
        <dbReference type="Pfam" id="PF14111"/>
    </source>
</evidence>
<organism evidence="3 4">
    <name type="scientific">Oldenlandia corymbosa var. corymbosa</name>
    <dbReference type="NCBI Taxonomy" id="529605"/>
    <lineage>
        <taxon>Eukaryota</taxon>
        <taxon>Viridiplantae</taxon>
        <taxon>Streptophyta</taxon>
        <taxon>Embryophyta</taxon>
        <taxon>Tracheophyta</taxon>
        <taxon>Spermatophyta</taxon>
        <taxon>Magnoliopsida</taxon>
        <taxon>eudicotyledons</taxon>
        <taxon>Gunneridae</taxon>
        <taxon>Pentapetalae</taxon>
        <taxon>asterids</taxon>
        <taxon>lamiids</taxon>
        <taxon>Gentianales</taxon>
        <taxon>Rubiaceae</taxon>
        <taxon>Rubioideae</taxon>
        <taxon>Spermacoceae</taxon>
        <taxon>Hedyotis-Oldenlandia complex</taxon>
        <taxon>Oldenlandia</taxon>
    </lineage>
</organism>
<evidence type="ECO:0000313" key="4">
    <source>
        <dbReference type="Proteomes" id="UP001161247"/>
    </source>
</evidence>
<sequence length="543" mass="60390">MCANLSLNEPKKAPLAESVGRKLGSGNCLVGKVIAPKGRFLSHNEIANHFWKYWNVQHSFHHMDAGRNTVFFKFNSPVDLRRVQQGSPWTIDTGFALWLMNKDAAESIGNVIGQFVESDCDQDGLAIGVCLRTRVSIDITKSLCQSVEVNFKDMIYACEISYERLPDFCYFCEIIGHTNQDCEAKILSNTTHETIINFKKTLRAASVTGCSSSSSGSSSGNWRRSCSDSQDNSGNKTLYRPPKQRDNFESRKSTHPKPMIVSEPFDSTKNIAVSSLPTPLPSKPPPSPSDELVHEVASQSPPHSPTETHPVPLITYPSSPPQQQSSSSEVNLIPDQPSSPFLHAVPVAFDSPSRRVAKTLTKYNTRKSLSVVSNGRGRGRGRGTRRKLQVTEKVELVGIEVASKRKLDSDLTSEGGKRRRASVETWIKEEGNKWTQYPDWKDKWLPEAPLWVPTPPVGLPEDSVISLLIDEETGWWNHTLIRQLFPQDVCIQVFSIQLGDLQASDSYIWSPNRSGRHTVKSAYHLALNLHNPTAKSSASQAQN</sequence>
<dbReference type="InterPro" id="IPR025558">
    <property type="entry name" value="DUF4283"/>
</dbReference>
<dbReference type="PANTHER" id="PTHR31286">
    <property type="entry name" value="GLYCINE-RICH CELL WALL STRUCTURAL PROTEIN 1.8-LIKE"/>
    <property type="match status" value="1"/>
</dbReference>
<dbReference type="EMBL" id="OX459125">
    <property type="protein sequence ID" value="CAI9115854.1"/>
    <property type="molecule type" value="Genomic_DNA"/>
</dbReference>
<dbReference type="Proteomes" id="UP001161247">
    <property type="component" value="Chromosome 8"/>
</dbReference>
<feature type="compositionally biased region" description="Pro residues" evidence="1">
    <location>
        <begin position="278"/>
        <end position="288"/>
    </location>
</feature>
<feature type="domain" description="DUF4283" evidence="2">
    <location>
        <begin position="27"/>
        <end position="93"/>
    </location>
</feature>
<dbReference type="InterPro" id="IPR040256">
    <property type="entry name" value="At4g02000-like"/>
</dbReference>
<proteinExistence type="predicted"/>
<keyword evidence="4" id="KW-1185">Reference proteome</keyword>
<name>A0AAV1E856_OLDCO</name>
<protein>
    <submittedName>
        <fullName evidence="3">OLC1v1016858C1</fullName>
    </submittedName>
</protein>
<dbReference type="PANTHER" id="PTHR31286:SF180">
    <property type="entry name" value="OS10G0362600 PROTEIN"/>
    <property type="match status" value="1"/>
</dbReference>
<accession>A0AAV1E856</accession>
<dbReference type="Pfam" id="PF14111">
    <property type="entry name" value="DUF4283"/>
    <property type="match status" value="1"/>
</dbReference>
<gene>
    <name evidence="3" type="ORF">OLC1_LOCUS22292</name>
</gene>
<feature type="compositionally biased region" description="Basic and acidic residues" evidence="1">
    <location>
        <begin position="243"/>
        <end position="252"/>
    </location>
</feature>
<feature type="region of interest" description="Disordered" evidence="1">
    <location>
        <begin position="209"/>
        <end position="337"/>
    </location>
</feature>
<evidence type="ECO:0000313" key="3">
    <source>
        <dbReference type="EMBL" id="CAI9115854.1"/>
    </source>
</evidence>
<feature type="compositionally biased region" description="Low complexity" evidence="1">
    <location>
        <begin position="210"/>
        <end position="229"/>
    </location>
</feature>
<reference evidence="3" key="1">
    <citation type="submission" date="2023-03" db="EMBL/GenBank/DDBJ databases">
        <authorList>
            <person name="Julca I."/>
        </authorList>
    </citation>
    <scope>NUCLEOTIDE SEQUENCE</scope>
</reference>
<evidence type="ECO:0000256" key="1">
    <source>
        <dbReference type="SAM" id="MobiDB-lite"/>
    </source>
</evidence>
<dbReference type="AlphaFoldDB" id="A0AAV1E856"/>
<feature type="compositionally biased region" description="Polar residues" evidence="1">
    <location>
        <begin position="297"/>
        <end position="307"/>
    </location>
</feature>